<gene>
    <name evidence="2" type="ORF">O0554_06620</name>
</gene>
<dbReference type="RefSeq" id="WP_258433146.1">
    <property type="nucleotide sequence ID" value="NZ_JANSGW010000007.1"/>
</dbReference>
<reference evidence="2" key="1">
    <citation type="submission" date="2022-09" db="EMBL/GenBank/DDBJ databases">
        <title>Genome analysis and characterization of larvicidal activity of Brevibacillus strains.</title>
        <authorList>
            <person name="Patrusheva E.V."/>
            <person name="Izotova A.O."/>
            <person name="Toshchakov S.V."/>
            <person name="Sineoky S.P."/>
        </authorList>
    </citation>
    <scope>NUCLEOTIDE SEQUENCE</scope>
    <source>
        <strain evidence="2">VKPM_B-13247</strain>
    </source>
</reference>
<accession>A0AAP3GCU1</accession>
<dbReference type="Proteomes" id="UP001077662">
    <property type="component" value="Unassembled WGS sequence"/>
</dbReference>
<organism evidence="2 3">
    <name type="scientific">Brevibacillus laterosporus</name>
    <name type="common">Bacillus laterosporus</name>
    <dbReference type="NCBI Taxonomy" id="1465"/>
    <lineage>
        <taxon>Bacteria</taxon>
        <taxon>Bacillati</taxon>
        <taxon>Bacillota</taxon>
        <taxon>Bacilli</taxon>
        <taxon>Bacillales</taxon>
        <taxon>Paenibacillaceae</taxon>
        <taxon>Brevibacillus</taxon>
    </lineage>
</organism>
<evidence type="ECO:0000313" key="3">
    <source>
        <dbReference type="Proteomes" id="UP001077662"/>
    </source>
</evidence>
<sequence length="342" mass="39198">MKKVVLSLFATSLLFSSPVWAADEKSKLPAFYENERVVDVKQIDPKYLSTAKNEVNQFLKGGTQFQLEKIKKFELVQGIDRKRILSFDWSLGEESATVEIEEKTGQILKAVTTFKMENLRSDQKQIVQTYYSQINDKANMNFNWVRITTDNTNEIKVHKASFFWANFNGIPNFIDIDLFTGKMIKYSIPMDAAHADQKYVDLAKQALSTLGRTSQIKEALRFHGPLASGVSEDQWGFSTQDGDYINIGAKTGRVYSLVLRYNDFDWPDKKISDSEVTKKANIILEKAFGMNSNEFTSATKEIKHRYGSYIMEKEDGTVAYVHMTKKGEIQSIRIKPTYFKQE</sequence>
<dbReference type="AlphaFoldDB" id="A0AAP3GCU1"/>
<proteinExistence type="predicted"/>
<keyword evidence="1" id="KW-0732">Signal</keyword>
<protein>
    <submittedName>
        <fullName evidence="2">Uncharacterized protein</fullName>
    </submittedName>
</protein>
<evidence type="ECO:0000256" key="1">
    <source>
        <dbReference type="SAM" id="SignalP"/>
    </source>
</evidence>
<comment type="caution">
    <text evidence="2">The sequence shown here is derived from an EMBL/GenBank/DDBJ whole genome shotgun (WGS) entry which is preliminary data.</text>
</comment>
<dbReference type="EMBL" id="JAPTNE010000007">
    <property type="protein sequence ID" value="MCZ0806594.1"/>
    <property type="molecule type" value="Genomic_DNA"/>
</dbReference>
<feature type="chain" id="PRO_5042833796" evidence="1">
    <location>
        <begin position="22"/>
        <end position="342"/>
    </location>
</feature>
<evidence type="ECO:0000313" key="2">
    <source>
        <dbReference type="EMBL" id="MCZ0806594.1"/>
    </source>
</evidence>
<name>A0AAP3GCU1_BRELA</name>
<feature type="signal peptide" evidence="1">
    <location>
        <begin position="1"/>
        <end position="21"/>
    </location>
</feature>